<dbReference type="RefSeq" id="WP_380622492.1">
    <property type="nucleotide sequence ID" value="NZ_JBHSDK010000021.1"/>
</dbReference>
<evidence type="ECO:0000313" key="2">
    <source>
        <dbReference type="EMBL" id="MFC4336494.1"/>
    </source>
</evidence>
<organism evidence="2 3">
    <name type="scientific">Salininema proteolyticum</name>
    <dbReference type="NCBI Taxonomy" id="1607685"/>
    <lineage>
        <taxon>Bacteria</taxon>
        <taxon>Bacillati</taxon>
        <taxon>Actinomycetota</taxon>
        <taxon>Actinomycetes</taxon>
        <taxon>Glycomycetales</taxon>
        <taxon>Glycomycetaceae</taxon>
        <taxon>Salininema</taxon>
    </lineage>
</organism>
<protein>
    <submittedName>
        <fullName evidence="2">Uncharacterized protein</fullName>
    </submittedName>
</protein>
<name>A0ABV8U089_9ACTN</name>
<accession>A0ABV8U089</accession>
<keyword evidence="1" id="KW-1133">Transmembrane helix</keyword>
<feature type="transmembrane region" description="Helical" evidence="1">
    <location>
        <begin position="12"/>
        <end position="36"/>
    </location>
</feature>
<gene>
    <name evidence="2" type="ORF">ACFPET_14925</name>
</gene>
<keyword evidence="1" id="KW-0812">Transmembrane</keyword>
<dbReference type="Proteomes" id="UP001595823">
    <property type="component" value="Unassembled WGS sequence"/>
</dbReference>
<comment type="caution">
    <text evidence="2">The sequence shown here is derived from an EMBL/GenBank/DDBJ whole genome shotgun (WGS) entry which is preliminary data.</text>
</comment>
<feature type="transmembrane region" description="Helical" evidence="1">
    <location>
        <begin position="42"/>
        <end position="62"/>
    </location>
</feature>
<proteinExistence type="predicted"/>
<evidence type="ECO:0000256" key="1">
    <source>
        <dbReference type="SAM" id="Phobius"/>
    </source>
</evidence>
<keyword evidence="1" id="KW-0472">Membrane</keyword>
<dbReference type="EMBL" id="JBHSDK010000021">
    <property type="protein sequence ID" value="MFC4336494.1"/>
    <property type="molecule type" value="Genomic_DNA"/>
</dbReference>
<sequence>MSDKPRLYRFRFGHIVGAGAVTAVLYGGTYLAGYVIPLPFGAALWAAMAVLMGFIGATDPLAHRFPKPRPGKRQYTMSRPFDGLAQWEVRLSHQSDGPRRPFPESGAYRGLRRVAAETLRYRRGLDLDEHPDQCRELLGDDLYTLLVLPPPRLPDRELLDEYTSRLERI</sequence>
<keyword evidence="3" id="KW-1185">Reference proteome</keyword>
<evidence type="ECO:0000313" key="3">
    <source>
        <dbReference type="Proteomes" id="UP001595823"/>
    </source>
</evidence>
<reference evidence="3" key="1">
    <citation type="journal article" date="2019" name="Int. J. Syst. Evol. Microbiol.">
        <title>The Global Catalogue of Microorganisms (GCM) 10K type strain sequencing project: providing services to taxonomists for standard genome sequencing and annotation.</title>
        <authorList>
            <consortium name="The Broad Institute Genomics Platform"/>
            <consortium name="The Broad Institute Genome Sequencing Center for Infectious Disease"/>
            <person name="Wu L."/>
            <person name="Ma J."/>
        </authorList>
    </citation>
    <scope>NUCLEOTIDE SEQUENCE [LARGE SCALE GENOMIC DNA]</scope>
    <source>
        <strain evidence="3">IBRC-M 10908</strain>
    </source>
</reference>